<feature type="region of interest" description="Disordered" evidence="1">
    <location>
        <begin position="16"/>
        <end position="62"/>
    </location>
</feature>
<name>A0ABT0L5K9_9GAMM</name>
<dbReference type="RefSeq" id="WP_248938246.1">
    <property type="nucleotide sequence ID" value="NZ_JAKIKS010000001.1"/>
</dbReference>
<dbReference type="CDD" id="cd14737">
    <property type="entry name" value="PAAR_1"/>
    <property type="match status" value="1"/>
</dbReference>
<protein>
    <submittedName>
        <fullName evidence="2">Type VI secretion system PAAR protein</fullName>
    </submittedName>
</protein>
<dbReference type="Gene3D" id="2.60.200.60">
    <property type="match status" value="1"/>
</dbReference>
<feature type="compositionally biased region" description="Basic residues" evidence="1">
    <location>
        <begin position="48"/>
        <end position="57"/>
    </location>
</feature>
<dbReference type="Proteomes" id="UP001203423">
    <property type="component" value="Unassembled WGS sequence"/>
</dbReference>
<proteinExistence type="predicted"/>
<accession>A0ABT0L5K9</accession>
<evidence type="ECO:0000256" key="1">
    <source>
        <dbReference type="SAM" id="MobiDB-lite"/>
    </source>
</evidence>
<dbReference type="EMBL" id="JAKIKS010000001">
    <property type="protein sequence ID" value="MCL1122968.1"/>
    <property type="molecule type" value="Genomic_DNA"/>
</dbReference>
<evidence type="ECO:0000313" key="3">
    <source>
        <dbReference type="Proteomes" id="UP001203423"/>
    </source>
</evidence>
<keyword evidence="3" id="KW-1185">Reference proteome</keyword>
<dbReference type="InterPro" id="IPR008727">
    <property type="entry name" value="PAAR_motif"/>
</dbReference>
<reference evidence="2 3" key="1">
    <citation type="submission" date="2022-01" db="EMBL/GenBank/DDBJ databases">
        <title>Whole genome-based taxonomy of the Shewanellaceae.</title>
        <authorList>
            <person name="Martin-Rodriguez A.J."/>
        </authorList>
    </citation>
    <scope>NUCLEOTIDE SEQUENCE [LARGE SCALE GENOMIC DNA]</scope>
    <source>
        <strain evidence="2 3">DSM 17177</strain>
    </source>
</reference>
<sequence length="94" mass="9155">MGNAVKVGDIGSDHDGFFPTPVVSGSGTVKGDGVPLARVGDPLLPHIKPQHPPHGRKISAGSGTVFIDGKAAARSGDAVDCGGTVSGGGTVNIG</sequence>
<feature type="compositionally biased region" description="Gly residues" evidence="1">
    <location>
        <begin position="84"/>
        <end position="94"/>
    </location>
</feature>
<comment type="caution">
    <text evidence="2">The sequence shown here is derived from an EMBL/GenBank/DDBJ whole genome shotgun (WGS) entry which is preliminary data.</text>
</comment>
<organism evidence="2 3">
    <name type="scientific">Shewanella surugensis</name>
    <dbReference type="NCBI Taxonomy" id="212020"/>
    <lineage>
        <taxon>Bacteria</taxon>
        <taxon>Pseudomonadati</taxon>
        <taxon>Pseudomonadota</taxon>
        <taxon>Gammaproteobacteria</taxon>
        <taxon>Alteromonadales</taxon>
        <taxon>Shewanellaceae</taxon>
        <taxon>Shewanella</taxon>
    </lineage>
</organism>
<dbReference type="NCBIfam" id="NF033420">
    <property type="entry name" value="T6SS_PAAR_dom"/>
    <property type="match status" value="1"/>
</dbReference>
<gene>
    <name evidence="2" type="ORF">L2764_00340</name>
</gene>
<dbReference type="Pfam" id="PF05488">
    <property type="entry name" value="PAAR_motif"/>
    <property type="match status" value="1"/>
</dbReference>
<feature type="region of interest" description="Disordered" evidence="1">
    <location>
        <begin position="75"/>
        <end position="94"/>
    </location>
</feature>
<evidence type="ECO:0000313" key="2">
    <source>
        <dbReference type="EMBL" id="MCL1122968.1"/>
    </source>
</evidence>